<evidence type="ECO:0000313" key="2">
    <source>
        <dbReference type="Proteomes" id="UP001055439"/>
    </source>
</evidence>
<gene>
    <name evidence="1" type="ORF">MUK42_35978</name>
</gene>
<proteinExistence type="predicted"/>
<protein>
    <submittedName>
        <fullName evidence="1">Uncharacterized protein</fullName>
    </submittedName>
</protein>
<keyword evidence="2" id="KW-1185">Reference proteome</keyword>
<organism evidence="1 2">
    <name type="scientific">Musa troglodytarum</name>
    <name type="common">fe'i banana</name>
    <dbReference type="NCBI Taxonomy" id="320322"/>
    <lineage>
        <taxon>Eukaryota</taxon>
        <taxon>Viridiplantae</taxon>
        <taxon>Streptophyta</taxon>
        <taxon>Embryophyta</taxon>
        <taxon>Tracheophyta</taxon>
        <taxon>Spermatophyta</taxon>
        <taxon>Magnoliopsida</taxon>
        <taxon>Liliopsida</taxon>
        <taxon>Zingiberales</taxon>
        <taxon>Musaceae</taxon>
        <taxon>Musa</taxon>
    </lineage>
</organism>
<dbReference type="EMBL" id="CP097510">
    <property type="protein sequence ID" value="URE39361.1"/>
    <property type="molecule type" value="Genomic_DNA"/>
</dbReference>
<accession>A0A9E7HTM4</accession>
<dbReference type="OrthoDB" id="207175at2759"/>
<reference evidence="1" key="1">
    <citation type="submission" date="2022-05" db="EMBL/GenBank/DDBJ databases">
        <title>The Musa troglodytarum L. genome provides insights into the mechanism of non-climacteric behaviour and enrichment of carotenoids.</title>
        <authorList>
            <person name="Wang J."/>
        </authorList>
    </citation>
    <scope>NUCLEOTIDE SEQUENCE</scope>
    <source>
        <tissue evidence="1">Leaf</tissue>
    </source>
</reference>
<sequence length="64" mass="6669">MAGRAVVSQEVYPSTGELLGITTMEDGKRGLAGCSGTNISISALTALRRKLPVLMTSPQSSTEE</sequence>
<dbReference type="Proteomes" id="UP001055439">
    <property type="component" value="Chromosome 8"/>
</dbReference>
<dbReference type="AlphaFoldDB" id="A0A9E7HTM4"/>
<evidence type="ECO:0000313" key="1">
    <source>
        <dbReference type="EMBL" id="URE39361.1"/>
    </source>
</evidence>
<name>A0A9E7HTM4_9LILI</name>